<feature type="compositionally biased region" description="Polar residues" evidence="1">
    <location>
        <begin position="303"/>
        <end position="312"/>
    </location>
</feature>
<proteinExistence type="predicted"/>
<feature type="region of interest" description="Disordered" evidence="1">
    <location>
        <begin position="326"/>
        <end position="405"/>
    </location>
</feature>
<evidence type="ECO:0000256" key="1">
    <source>
        <dbReference type="SAM" id="MobiDB-lite"/>
    </source>
</evidence>
<evidence type="ECO:0000256" key="2">
    <source>
        <dbReference type="SAM" id="Phobius"/>
    </source>
</evidence>
<dbReference type="OrthoDB" id="5417135at2759"/>
<keyword evidence="2" id="KW-0472">Membrane</keyword>
<dbReference type="AlphaFoldDB" id="A0A9N9L5N0"/>
<dbReference type="EMBL" id="CAJVRL010000081">
    <property type="protein sequence ID" value="CAG8958185.1"/>
    <property type="molecule type" value="Genomic_DNA"/>
</dbReference>
<reference evidence="3" key="1">
    <citation type="submission" date="2021-07" db="EMBL/GenBank/DDBJ databases">
        <authorList>
            <person name="Durling M."/>
        </authorList>
    </citation>
    <scope>NUCLEOTIDE SEQUENCE</scope>
</reference>
<accession>A0A9N9L5N0</accession>
<dbReference type="PANTHER" id="PTHR42088">
    <property type="entry name" value="YALI0F10131P"/>
    <property type="match status" value="1"/>
</dbReference>
<evidence type="ECO:0000313" key="4">
    <source>
        <dbReference type="Proteomes" id="UP000696280"/>
    </source>
</evidence>
<keyword evidence="4" id="KW-1185">Reference proteome</keyword>
<feature type="compositionally biased region" description="Gly residues" evidence="1">
    <location>
        <begin position="533"/>
        <end position="545"/>
    </location>
</feature>
<name>A0A9N9L5N0_9HELO</name>
<dbReference type="Proteomes" id="UP000696280">
    <property type="component" value="Unassembled WGS sequence"/>
</dbReference>
<keyword evidence="2" id="KW-1133">Transmembrane helix</keyword>
<keyword evidence="2" id="KW-0812">Transmembrane</keyword>
<gene>
    <name evidence="3" type="ORF">HYFRA_00000537</name>
</gene>
<organism evidence="3 4">
    <name type="scientific">Hymenoscyphus fraxineus</name>
    <dbReference type="NCBI Taxonomy" id="746836"/>
    <lineage>
        <taxon>Eukaryota</taxon>
        <taxon>Fungi</taxon>
        <taxon>Dikarya</taxon>
        <taxon>Ascomycota</taxon>
        <taxon>Pezizomycotina</taxon>
        <taxon>Leotiomycetes</taxon>
        <taxon>Helotiales</taxon>
        <taxon>Helotiaceae</taxon>
        <taxon>Hymenoscyphus</taxon>
    </lineage>
</organism>
<feature type="region of interest" description="Disordered" evidence="1">
    <location>
        <begin position="665"/>
        <end position="695"/>
    </location>
</feature>
<dbReference type="PANTHER" id="PTHR42088:SF1">
    <property type="entry name" value="YALI0F10131P"/>
    <property type="match status" value="1"/>
</dbReference>
<comment type="caution">
    <text evidence="3">The sequence shown here is derived from an EMBL/GenBank/DDBJ whole genome shotgun (WGS) entry which is preliminary data.</text>
</comment>
<feature type="region of interest" description="Disordered" evidence="1">
    <location>
        <begin position="510"/>
        <end position="632"/>
    </location>
</feature>
<feature type="compositionally biased region" description="Low complexity" evidence="1">
    <location>
        <begin position="546"/>
        <end position="556"/>
    </location>
</feature>
<sequence>MENRGADYVPRLGPRIPPRHLLGEMDSSSVVDFKTPSRVVEPRAADSTTANGVEMCGANPCEKGTSSSSYTIPIVLGAVIPVVGAIILFVLLQRRHVKKQREEDANDRHASLDFGLGDVPKAASGMNEKSTGVSRRQVSMDLGLESPYVLPPELQQSRESLHSLSRTVHQKEDPYRSVSAYYGGDARSIISTSKGGSSIYTGSSTPSRMQELSTADLLGNAASMPRSPGLRSPGPAFVPPPRQNSLPPNHMPAPVSPIPAIPNTPRTAAPPPAINTNVGHVGSPDANARKGLPASPHTGRAMTPTQSNTPMPTSVVIEDVRDSYSSRQSNNYLGDMIDSAPAPPQNGLGRPQMPNAALPASPRPPRKDSKGGPPGAGPAGSEEFGDGIMVTPPSPGRASKAEVMRGQRYSMDVPPEEFAQAGLGAPGFDAKRLSMGFRPLPPNAATESDDPEIRANRIRSFYKEYFDDSKPAPEGEYIEDYEENYLGEAAYYDPDSNSFIMPYAEPVARRAMTPPPGGRKFMGQGPPRPRNGSMGGVSLGGGRPGGPQFRGVPGPRAHSSASGRMGPPGQQRGRKPIPPPAALNTMPNPSKLRDDSFALNNLMDFAPPTSIRERQQGRSQSPFGERRAYSPTVRAYTPTASAFEELAPMPSPHLLRRSGTFTALDFAPPKRIRDPENMSDAGSIRSNKSGISQSQLSAIRNGAYRASRIPKEAVTTKDDFVNQLKPTWGMRADK</sequence>
<protein>
    <submittedName>
        <fullName evidence="3">Uncharacterized protein</fullName>
    </submittedName>
</protein>
<feature type="transmembrane region" description="Helical" evidence="2">
    <location>
        <begin position="70"/>
        <end position="92"/>
    </location>
</feature>
<feature type="region of interest" description="Disordered" evidence="1">
    <location>
        <begin position="220"/>
        <end position="250"/>
    </location>
</feature>
<evidence type="ECO:0000313" key="3">
    <source>
        <dbReference type="EMBL" id="CAG8958185.1"/>
    </source>
</evidence>
<feature type="compositionally biased region" description="Polar residues" evidence="1">
    <location>
        <begin position="684"/>
        <end position="695"/>
    </location>
</feature>
<feature type="region of interest" description="Disordered" evidence="1">
    <location>
        <begin position="282"/>
        <end position="314"/>
    </location>
</feature>